<organism evidence="1 2">
    <name type="scientific">Pedobacter duraquae</name>
    <dbReference type="NCBI Taxonomy" id="425511"/>
    <lineage>
        <taxon>Bacteria</taxon>
        <taxon>Pseudomonadati</taxon>
        <taxon>Bacteroidota</taxon>
        <taxon>Sphingobacteriia</taxon>
        <taxon>Sphingobacteriales</taxon>
        <taxon>Sphingobacteriaceae</taxon>
        <taxon>Pedobacter</taxon>
    </lineage>
</organism>
<dbReference type="Proteomes" id="UP000295499">
    <property type="component" value="Unassembled WGS sequence"/>
</dbReference>
<dbReference type="InterPro" id="IPR032774">
    <property type="entry name" value="WG_beta_rep"/>
</dbReference>
<dbReference type="EMBL" id="SNWM01000002">
    <property type="protein sequence ID" value="TDO22945.1"/>
    <property type="molecule type" value="Genomic_DNA"/>
</dbReference>
<sequence>MIHSAISLDLSFKLKMKRILIILLCIWQGAGAQEILVPYKTGNRWGLADLQGKLVVPTNYDWISIGKDYPGGYFGFKKGNQSGVIYNRKEIIVETGEGHEYAVLDEKFILGRYKEKYDVNKAYNSMEERNAARRNPREMHTIYNLKGQNIYPENFARLSIIDTIGSSARLKKQSKYTIFYSVNYENKHSIFVFDIDKQLITKWLLKDYDKFKLESDLPVLSMRNAVFSAQKDRSSPEELVSFDLLKNTVHMSSKIVSGKNDTGKGSPLYNGDVKGDPSSDIVIVESGRPSEIGKKRKLRYDMRFIVAGNSITYSKSDQASNRQNKDFTLPFKADNFKVEVLYSTLPPTKDSIERQIANVLVIESGGKKGLCITDSLFIPPVYDEIKALISHGKTVQDLSFLVGLKDKQTNNMKYGTIDVYGKTVIPVIYDEIAIDQQYSSSRKSFVENLYNEDLRVSINKKSGYITTTNQVKLSVEYDSIYKNDLNYLQNESEFMVLNKNGKYGLLKFRYAGNLLIKPQFEKKIGYYVENYKSKKGLNLLALITNEGQLYAYATKDGLIFAGKEK</sequence>
<evidence type="ECO:0000313" key="1">
    <source>
        <dbReference type="EMBL" id="TDO22945.1"/>
    </source>
</evidence>
<name>A0A4R6ILX0_9SPHI</name>
<reference evidence="1 2" key="1">
    <citation type="submission" date="2019-03" db="EMBL/GenBank/DDBJ databases">
        <title>Genomic Encyclopedia of Archaeal and Bacterial Type Strains, Phase II (KMG-II): from individual species to whole genera.</title>
        <authorList>
            <person name="Goeker M."/>
        </authorList>
    </citation>
    <scope>NUCLEOTIDE SEQUENCE [LARGE SCALE GENOMIC DNA]</scope>
    <source>
        <strain evidence="1 2">DSM 19034</strain>
    </source>
</reference>
<dbReference type="Pfam" id="PF14903">
    <property type="entry name" value="WG_beta_rep"/>
    <property type="match status" value="1"/>
</dbReference>
<comment type="caution">
    <text evidence="1">The sequence shown here is derived from an EMBL/GenBank/DDBJ whole genome shotgun (WGS) entry which is preliminary data.</text>
</comment>
<keyword evidence="2" id="KW-1185">Reference proteome</keyword>
<evidence type="ECO:0000313" key="2">
    <source>
        <dbReference type="Proteomes" id="UP000295499"/>
    </source>
</evidence>
<protein>
    <submittedName>
        <fullName evidence="1">WG repeat protein</fullName>
    </submittedName>
</protein>
<proteinExistence type="predicted"/>
<dbReference type="AlphaFoldDB" id="A0A4R6ILX0"/>
<gene>
    <name evidence="1" type="ORF">CLV32_1930</name>
</gene>
<dbReference type="OrthoDB" id="5464673at2"/>
<accession>A0A4R6ILX0</accession>